<evidence type="ECO:0000313" key="4">
    <source>
        <dbReference type="Proteomes" id="UP000320585"/>
    </source>
</evidence>
<accession>A0A8E4G0B3</accession>
<gene>
    <name evidence="3" type="ORF">Dia5BBH33_01500</name>
</gene>
<reference evidence="4" key="1">
    <citation type="submission" date="2019-05" db="EMBL/GenBank/DDBJ databases">
        <title>Complete genome sequencing of Dialister sp. strain 5BBH33.</title>
        <authorList>
            <person name="Sakamoto M."/>
            <person name="Murakami T."/>
            <person name="Mori H."/>
        </authorList>
    </citation>
    <scope>NUCLEOTIDE SEQUENCE [LARGE SCALE GENOMIC DNA]</scope>
    <source>
        <strain evidence="4">5BBH33</strain>
    </source>
</reference>
<dbReference type="PROSITE" id="PS52050">
    <property type="entry name" value="WYL"/>
    <property type="match status" value="1"/>
</dbReference>
<keyword evidence="4" id="KW-1185">Reference proteome</keyword>
<dbReference type="OrthoDB" id="86031at2"/>
<dbReference type="Proteomes" id="UP000320585">
    <property type="component" value="Chromosome"/>
</dbReference>
<dbReference type="PANTHER" id="PTHR34580">
    <property type="match status" value="1"/>
</dbReference>
<dbReference type="Pfam" id="PF25583">
    <property type="entry name" value="WCX"/>
    <property type="match status" value="1"/>
</dbReference>
<sequence length="347" mass="40349">MAAIKDEKEDNKTGKMLALFDIMIHGHPLTKEQIATRFDVNARTANRYLAAIRQYLEEAEKEDGPRRELRYSREDRTYRIAEVENRFISKSELFAICKILLGGRTYSRKDLESLMNRLLQSAVLPEEQEEIKEFVKRELFDYLDPSHGKPDMDQLWEVAQAIKKHHVITFDYTKIGSTQGTPHRALPLGVVFSEYYFYVIALPFGDDHKPDPTVDTRTYRLDRMSDVEETKIKWDVPYNKRFREGVFKNQTQYMFSGPIQHVAFLYTGRSIEAVMDRIPTARKVLQDDGSWLITAELKGEGILMWLLSQGSSVNVLAPATLRERWLTEARKICEQPTVDLKKLKRGH</sequence>
<dbReference type="EMBL" id="AP019697">
    <property type="protein sequence ID" value="BBK24215.1"/>
    <property type="molecule type" value="Genomic_DNA"/>
</dbReference>
<protein>
    <submittedName>
        <fullName evidence="3">WYL domain-containing protein</fullName>
    </submittedName>
</protein>
<dbReference type="KEGG" id="dho:Dia5BBH33_01500"/>
<dbReference type="InterPro" id="IPR051534">
    <property type="entry name" value="CBASS_pafABC_assoc_protein"/>
</dbReference>
<feature type="domain" description="WYL" evidence="1">
    <location>
        <begin position="157"/>
        <end position="228"/>
    </location>
</feature>
<organism evidence="3 4">
    <name type="scientific">Dialister hominis</name>
    <dbReference type="NCBI Taxonomy" id="2582419"/>
    <lineage>
        <taxon>Bacteria</taxon>
        <taxon>Bacillati</taxon>
        <taxon>Bacillota</taxon>
        <taxon>Negativicutes</taxon>
        <taxon>Veillonellales</taxon>
        <taxon>Veillonellaceae</taxon>
        <taxon>Dialister</taxon>
    </lineage>
</organism>
<proteinExistence type="predicted"/>
<evidence type="ECO:0000259" key="1">
    <source>
        <dbReference type="Pfam" id="PF13280"/>
    </source>
</evidence>
<feature type="domain" description="WCX" evidence="2">
    <location>
        <begin position="273"/>
        <end position="332"/>
    </location>
</feature>
<evidence type="ECO:0000259" key="2">
    <source>
        <dbReference type="Pfam" id="PF25583"/>
    </source>
</evidence>
<dbReference type="AlphaFoldDB" id="A0A8E4G0B3"/>
<dbReference type="PANTHER" id="PTHR34580:SF1">
    <property type="entry name" value="PROTEIN PAFC"/>
    <property type="match status" value="1"/>
</dbReference>
<dbReference type="GeneID" id="92715367"/>
<dbReference type="InterPro" id="IPR057727">
    <property type="entry name" value="WCX_dom"/>
</dbReference>
<dbReference type="Pfam" id="PF13280">
    <property type="entry name" value="WYL"/>
    <property type="match status" value="1"/>
</dbReference>
<name>A0A8E4G0B3_9FIRM</name>
<dbReference type="RefSeq" id="WP_143332155.1">
    <property type="nucleotide sequence ID" value="NZ_AP019697.1"/>
</dbReference>
<dbReference type="InterPro" id="IPR026881">
    <property type="entry name" value="WYL_dom"/>
</dbReference>
<evidence type="ECO:0000313" key="3">
    <source>
        <dbReference type="EMBL" id="BBK24215.1"/>
    </source>
</evidence>